<name>X1K281_9ZZZZ</name>
<evidence type="ECO:0000256" key="1">
    <source>
        <dbReference type="ARBA" id="ARBA00008059"/>
    </source>
</evidence>
<evidence type="ECO:0000256" key="3">
    <source>
        <dbReference type="ARBA" id="ARBA00022840"/>
    </source>
</evidence>
<dbReference type="SUPFAM" id="SSF52540">
    <property type="entry name" value="P-loop containing nucleoside triphosphate hydrolases"/>
    <property type="match status" value="1"/>
</dbReference>
<protein>
    <recommendedName>
        <fullName evidence="4">AAA+ ATPase domain-containing protein</fullName>
    </recommendedName>
</protein>
<dbReference type="PANTHER" id="PTHR30050:SF4">
    <property type="entry name" value="ATP-BINDING PROTEIN RV3427C IN INSERTION SEQUENCE-RELATED"/>
    <property type="match status" value="1"/>
</dbReference>
<evidence type="ECO:0000259" key="4">
    <source>
        <dbReference type="SMART" id="SM00382"/>
    </source>
</evidence>
<organism evidence="5">
    <name type="scientific">marine sediment metagenome</name>
    <dbReference type="NCBI Taxonomy" id="412755"/>
    <lineage>
        <taxon>unclassified sequences</taxon>
        <taxon>metagenomes</taxon>
        <taxon>ecological metagenomes</taxon>
    </lineage>
</organism>
<dbReference type="InterPro" id="IPR047661">
    <property type="entry name" value="IstB"/>
</dbReference>
<comment type="similarity">
    <text evidence="1">Belongs to the IS21/IS1162 putative ATP-binding protein family.</text>
</comment>
<dbReference type="PANTHER" id="PTHR30050">
    <property type="entry name" value="CHROMOSOMAL REPLICATION INITIATOR PROTEIN DNAA"/>
    <property type="match status" value="1"/>
</dbReference>
<dbReference type="EMBL" id="BARU01026452">
    <property type="protein sequence ID" value="GAH76188.1"/>
    <property type="molecule type" value="Genomic_DNA"/>
</dbReference>
<dbReference type="InterPro" id="IPR002611">
    <property type="entry name" value="IstB_ATP-bd"/>
</dbReference>
<dbReference type="InterPro" id="IPR003593">
    <property type="entry name" value="AAA+_ATPase"/>
</dbReference>
<keyword evidence="2" id="KW-0547">Nucleotide-binding</keyword>
<sequence>GKNTVGYYEFISDIVHAEAAAKQQRRIEYLIKNSRLPQPLKMLADFDFDFQPKLNRKLIMDLASLGFIERSESILFLGDVGVGKSHLSRSLALMACQGGYKTYYTTCSELINDLNAGVYEKTLEKRMRKYINPELLLIDEMGHDRLELQVVKEAHLLFKVIDQRYKDNKPLIFTTNIEEPDWPEFLGDPISTGAILDRIFHHSVIVRIKGPSYRKHQGELLQEKYAEKKKENPNDTESG</sequence>
<dbReference type="GO" id="GO:0005524">
    <property type="term" value="F:ATP binding"/>
    <property type="evidence" value="ECO:0007669"/>
    <property type="project" value="UniProtKB-KW"/>
</dbReference>
<comment type="caution">
    <text evidence="5">The sequence shown here is derived from an EMBL/GenBank/DDBJ whole genome shotgun (WGS) entry which is preliminary data.</text>
</comment>
<dbReference type="Pfam" id="PF01695">
    <property type="entry name" value="IstB_IS21"/>
    <property type="match status" value="1"/>
</dbReference>
<gene>
    <name evidence="5" type="ORF">S03H2_42486</name>
</gene>
<reference evidence="5" key="1">
    <citation type="journal article" date="2014" name="Front. Microbiol.">
        <title>High frequency of phylogenetically diverse reductive dehalogenase-homologous genes in deep subseafloor sedimentary metagenomes.</title>
        <authorList>
            <person name="Kawai M."/>
            <person name="Futagami T."/>
            <person name="Toyoda A."/>
            <person name="Takaki Y."/>
            <person name="Nishi S."/>
            <person name="Hori S."/>
            <person name="Arai W."/>
            <person name="Tsubouchi T."/>
            <person name="Morono Y."/>
            <person name="Uchiyama I."/>
            <person name="Ito T."/>
            <person name="Fujiyama A."/>
            <person name="Inagaki F."/>
            <person name="Takami H."/>
        </authorList>
    </citation>
    <scope>NUCLEOTIDE SEQUENCE</scope>
    <source>
        <strain evidence="5">Expedition CK06-06</strain>
    </source>
</reference>
<proteinExistence type="inferred from homology"/>
<dbReference type="GO" id="GO:0006260">
    <property type="term" value="P:DNA replication"/>
    <property type="evidence" value="ECO:0007669"/>
    <property type="project" value="TreeGrafter"/>
</dbReference>
<accession>X1K281</accession>
<keyword evidence="3" id="KW-0067">ATP-binding</keyword>
<dbReference type="Gene3D" id="3.40.50.300">
    <property type="entry name" value="P-loop containing nucleotide triphosphate hydrolases"/>
    <property type="match status" value="1"/>
</dbReference>
<dbReference type="CDD" id="cd00009">
    <property type="entry name" value="AAA"/>
    <property type="match status" value="1"/>
</dbReference>
<evidence type="ECO:0000256" key="2">
    <source>
        <dbReference type="ARBA" id="ARBA00022741"/>
    </source>
</evidence>
<dbReference type="NCBIfam" id="NF038214">
    <property type="entry name" value="IS21_help_AAA"/>
    <property type="match status" value="1"/>
</dbReference>
<feature type="domain" description="AAA+ ATPase" evidence="4">
    <location>
        <begin position="70"/>
        <end position="206"/>
    </location>
</feature>
<dbReference type="InterPro" id="IPR028350">
    <property type="entry name" value="DNAC/IstB-like"/>
</dbReference>
<dbReference type="SMART" id="SM00382">
    <property type="entry name" value="AAA"/>
    <property type="match status" value="1"/>
</dbReference>
<evidence type="ECO:0000313" key="5">
    <source>
        <dbReference type="EMBL" id="GAH76188.1"/>
    </source>
</evidence>
<dbReference type="AlphaFoldDB" id="X1K281"/>
<dbReference type="PIRSF" id="PIRSF003073">
    <property type="entry name" value="DNAC_TnpB_IstB"/>
    <property type="match status" value="1"/>
</dbReference>
<dbReference type="InterPro" id="IPR027417">
    <property type="entry name" value="P-loop_NTPase"/>
</dbReference>
<feature type="non-terminal residue" evidence="5">
    <location>
        <position position="1"/>
    </location>
</feature>